<dbReference type="RefSeq" id="WP_133439936.1">
    <property type="nucleotide sequence ID" value="NZ_CP037954.1"/>
</dbReference>
<dbReference type="KEGG" id="csal:NBC122_01700"/>
<evidence type="ECO:0000313" key="1">
    <source>
        <dbReference type="EMBL" id="QBO58515.1"/>
    </source>
</evidence>
<organism evidence="1 2">
    <name type="scientific">Chryseobacterium salivictor</name>
    <dbReference type="NCBI Taxonomy" id="2547600"/>
    <lineage>
        <taxon>Bacteria</taxon>
        <taxon>Pseudomonadati</taxon>
        <taxon>Bacteroidota</taxon>
        <taxon>Flavobacteriia</taxon>
        <taxon>Flavobacteriales</taxon>
        <taxon>Weeksellaceae</taxon>
        <taxon>Chryseobacterium group</taxon>
        <taxon>Chryseobacterium</taxon>
    </lineage>
</organism>
<dbReference type="OrthoDB" id="1367325at2"/>
<dbReference type="Proteomes" id="UP000294419">
    <property type="component" value="Chromosome"/>
</dbReference>
<reference evidence="1 2" key="1">
    <citation type="submission" date="2019-03" db="EMBL/GenBank/DDBJ databases">
        <authorList>
            <person name="Kim H."/>
            <person name="Yu S.-M."/>
        </authorList>
    </citation>
    <scope>NUCLEOTIDE SEQUENCE [LARGE SCALE GENOMIC DNA]</scope>
    <source>
        <strain evidence="1 2">NBC122</strain>
    </source>
</reference>
<accession>A0A4P6ZG71</accession>
<dbReference type="EMBL" id="CP037954">
    <property type="protein sequence ID" value="QBO58515.1"/>
    <property type="molecule type" value="Genomic_DNA"/>
</dbReference>
<evidence type="ECO:0000313" key="2">
    <source>
        <dbReference type="Proteomes" id="UP000294419"/>
    </source>
</evidence>
<name>A0A4P6ZG71_9FLAO</name>
<sequence length="178" mass="19522">MSEKKSLSQLVTIDGKKYHKNTTNLKSVVFNEINSWFGGDDDYNVEHKEYNSADDRFIHEAVSTAEGALVGGAVFKVLGKGFGVLSSSMAKNGSKSFFAGTKYTDKVFGQMKLGDNHAFPEAVKAFESSGAVSKVVGGDGVSRQLLRIPGQYNGRSGYFEFMKEPNGLINHRFFKITQ</sequence>
<protein>
    <submittedName>
        <fullName evidence="1">Uncharacterized protein</fullName>
    </submittedName>
</protein>
<keyword evidence="2" id="KW-1185">Reference proteome</keyword>
<gene>
    <name evidence="1" type="ORF">NBC122_01700</name>
</gene>
<dbReference type="AlphaFoldDB" id="A0A4P6ZG71"/>
<proteinExistence type="predicted"/>